<dbReference type="Pfam" id="PF08242">
    <property type="entry name" value="Methyltransf_12"/>
    <property type="match status" value="1"/>
</dbReference>
<proteinExistence type="predicted"/>
<accession>A0A8J4DYL6</accession>
<dbReference type="CDD" id="cd02440">
    <property type="entry name" value="AdoMet_MTases"/>
    <property type="match status" value="1"/>
</dbReference>
<dbReference type="Gene3D" id="3.40.50.150">
    <property type="entry name" value="Vaccinia Virus protein VP39"/>
    <property type="match status" value="1"/>
</dbReference>
<evidence type="ECO:0000256" key="1">
    <source>
        <dbReference type="SAM" id="MobiDB-lite"/>
    </source>
</evidence>
<organism evidence="3 4">
    <name type="scientific">Virgisporangium aurantiacum</name>
    <dbReference type="NCBI Taxonomy" id="175570"/>
    <lineage>
        <taxon>Bacteria</taxon>
        <taxon>Bacillati</taxon>
        <taxon>Actinomycetota</taxon>
        <taxon>Actinomycetes</taxon>
        <taxon>Micromonosporales</taxon>
        <taxon>Micromonosporaceae</taxon>
        <taxon>Virgisporangium</taxon>
    </lineage>
</organism>
<name>A0A8J4DYL6_9ACTN</name>
<dbReference type="InterPro" id="IPR013217">
    <property type="entry name" value="Methyltransf_12"/>
</dbReference>
<dbReference type="AlphaFoldDB" id="A0A8J4DYL6"/>
<evidence type="ECO:0000313" key="4">
    <source>
        <dbReference type="Proteomes" id="UP000612585"/>
    </source>
</evidence>
<protein>
    <recommendedName>
        <fullName evidence="2">Methyltransferase type 12 domain-containing protein</fullName>
    </recommendedName>
</protein>
<dbReference type="RefSeq" id="WP_203990387.1">
    <property type="nucleotide sequence ID" value="NZ_BOPG01000012.1"/>
</dbReference>
<evidence type="ECO:0000313" key="3">
    <source>
        <dbReference type="EMBL" id="GIJ54776.1"/>
    </source>
</evidence>
<feature type="region of interest" description="Disordered" evidence="1">
    <location>
        <begin position="353"/>
        <end position="374"/>
    </location>
</feature>
<keyword evidence="4" id="KW-1185">Reference proteome</keyword>
<dbReference type="InterPro" id="IPR029063">
    <property type="entry name" value="SAM-dependent_MTases_sf"/>
</dbReference>
<dbReference type="Proteomes" id="UP000612585">
    <property type="component" value="Unassembled WGS sequence"/>
</dbReference>
<evidence type="ECO:0000259" key="2">
    <source>
        <dbReference type="Pfam" id="PF08242"/>
    </source>
</evidence>
<gene>
    <name evidence="3" type="ORF">Vau01_022920</name>
</gene>
<dbReference type="EMBL" id="BOPG01000012">
    <property type="protein sequence ID" value="GIJ54776.1"/>
    <property type="molecule type" value="Genomic_DNA"/>
</dbReference>
<feature type="domain" description="Methyltransferase type 12" evidence="2">
    <location>
        <begin position="69"/>
        <end position="153"/>
    </location>
</feature>
<dbReference type="SUPFAM" id="SSF53335">
    <property type="entry name" value="S-adenosyl-L-methionine-dependent methyltransferases"/>
    <property type="match status" value="1"/>
</dbReference>
<reference evidence="3" key="1">
    <citation type="submission" date="2021-01" db="EMBL/GenBank/DDBJ databases">
        <title>Whole genome shotgun sequence of Virgisporangium aurantiacum NBRC 16421.</title>
        <authorList>
            <person name="Komaki H."/>
            <person name="Tamura T."/>
        </authorList>
    </citation>
    <scope>NUCLEOTIDE SEQUENCE</scope>
    <source>
        <strain evidence="3">NBRC 16421</strain>
    </source>
</reference>
<sequence length="374" mass="40822">MTVDVETRIVSQWATIYDAVYTTDGSSDEPDFAGWRSSITGENYTEAETAEWLDGTVAEIRALRPRRVLDVGAGSGLVVRELLSTVDEYVAVDISATAVERMSRTYGSRPGTRFLVRAADEIADLGPADVVVFNSVIHHFPGVEYLRRVIDRATSVGRTVFLGDVHSLPLRDALRLCALAVRAPGPLTAGQVRGWLDNQNARERELILDPGFFVDVAAEHGLVADVRLKPGRHGTEMNLFRYDVRLRPPTDRLLDPASLRRTPWRGAVEFVPQVLTGIPHPGLLPSVRALETVRTLDPSAPVDVAGLLTEPAEGIAPADLRADVERHGLTCYCVPSTEPGRYDAVIAEGRWDGVTRTSDPAGDRPAANRPALQH</sequence>
<comment type="caution">
    <text evidence="3">The sequence shown here is derived from an EMBL/GenBank/DDBJ whole genome shotgun (WGS) entry which is preliminary data.</text>
</comment>